<feature type="region of interest" description="Disordered" evidence="1">
    <location>
        <begin position="74"/>
        <end position="101"/>
    </location>
</feature>
<proteinExistence type="predicted"/>
<dbReference type="AlphaFoldDB" id="A0AAV3ZSN9"/>
<keyword evidence="3" id="KW-1185">Reference proteome</keyword>
<comment type="caution">
    <text evidence="2">The sequence shown here is derived from an EMBL/GenBank/DDBJ whole genome shotgun (WGS) entry which is preliminary data.</text>
</comment>
<evidence type="ECO:0000313" key="3">
    <source>
        <dbReference type="Proteomes" id="UP000735302"/>
    </source>
</evidence>
<accession>A0AAV3ZSN9</accession>
<evidence type="ECO:0000313" key="2">
    <source>
        <dbReference type="EMBL" id="GFN97510.1"/>
    </source>
</evidence>
<dbReference type="EMBL" id="BLXT01002786">
    <property type="protein sequence ID" value="GFN97510.1"/>
    <property type="molecule type" value="Genomic_DNA"/>
</dbReference>
<evidence type="ECO:0000256" key="1">
    <source>
        <dbReference type="SAM" id="MobiDB-lite"/>
    </source>
</evidence>
<name>A0AAV3ZSN9_9GAST</name>
<protein>
    <submittedName>
        <fullName evidence="2">Uncharacterized protein</fullName>
    </submittedName>
</protein>
<reference evidence="2 3" key="1">
    <citation type="journal article" date="2021" name="Elife">
        <title>Chloroplast acquisition without the gene transfer in kleptoplastic sea slugs, Plakobranchus ocellatus.</title>
        <authorList>
            <person name="Maeda T."/>
            <person name="Takahashi S."/>
            <person name="Yoshida T."/>
            <person name="Shimamura S."/>
            <person name="Takaki Y."/>
            <person name="Nagai Y."/>
            <person name="Toyoda A."/>
            <person name="Suzuki Y."/>
            <person name="Arimoto A."/>
            <person name="Ishii H."/>
            <person name="Satoh N."/>
            <person name="Nishiyama T."/>
            <person name="Hasebe M."/>
            <person name="Maruyama T."/>
            <person name="Minagawa J."/>
            <person name="Obokata J."/>
            <person name="Shigenobu S."/>
        </authorList>
    </citation>
    <scope>NUCLEOTIDE SEQUENCE [LARGE SCALE GENOMIC DNA]</scope>
</reference>
<sequence length="194" mass="20979">MQEIELNQQKPLPKSQLEFWAAPSSSPFTAFTRRPSHHDPRGCPAYVRDHILPFSKTRDGLKLGGSSLAFWRAPSGSSNGADSSSNGGTSAGAGAVVPRHRPHPNIVDSLFGVVQAVSLTPQEQAERLKAMSAEDLEEGACGGILGAENGTVPVRDNPVKGKQFKVNIISGEANDDSDGFEDDDRETRERKWRE</sequence>
<feature type="region of interest" description="Disordered" evidence="1">
    <location>
        <begin position="169"/>
        <end position="194"/>
    </location>
</feature>
<dbReference type="Proteomes" id="UP000735302">
    <property type="component" value="Unassembled WGS sequence"/>
</dbReference>
<feature type="compositionally biased region" description="Basic and acidic residues" evidence="1">
    <location>
        <begin position="185"/>
        <end position="194"/>
    </location>
</feature>
<organism evidence="2 3">
    <name type="scientific">Plakobranchus ocellatus</name>
    <dbReference type="NCBI Taxonomy" id="259542"/>
    <lineage>
        <taxon>Eukaryota</taxon>
        <taxon>Metazoa</taxon>
        <taxon>Spiralia</taxon>
        <taxon>Lophotrochozoa</taxon>
        <taxon>Mollusca</taxon>
        <taxon>Gastropoda</taxon>
        <taxon>Heterobranchia</taxon>
        <taxon>Euthyneura</taxon>
        <taxon>Panpulmonata</taxon>
        <taxon>Sacoglossa</taxon>
        <taxon>Placobranchoidea</taxon>
        <taxon>Plakobranchidae</taxon>
        <taxon>Plakobranchus</taxon>
    </lineage>
</organism>
<gene>
    <name evidence="2" type="ORF">PoB_002401600</name>
</gene>
<feature type="compositionally biased region" description="Acidic residues" evidence="1">
    <location>
        <begin position="173"/>
        <end position="184"/>
    </location>
</feature>
<feature type="compositionally biased region" description="Low complexity" evidence="1">
    <location>
        <begin position="75"/>
        <end position="95"/>
    </location>
</feature>